<dbReference type="STRING" id="765440.A0A0C3F6W0"/>
<evidence type="ECO:0000313" key="4">
    <source>
        <dbReference type="Proteomes" id="UP000054166"/>
    </source>
</evidence>
<name>A0A0C3F6W0_PILCF</name>
<feature type="compositionally biased region" description="Basic residues" evidence="1">
    <location>
        <begin position="252"/>
        <end position="267"/>
    </location>
</feature>
<dbReference type="AlphaFoldDB" id="A0A0C3F6W0"/>
<evidence type="ECO:0000313" key="3">
    <source>
        <dbReference type="EMBL" id="KIM80415.1"/>
    </source>
</evidence>
<keyword evidence="4" id="KW-1185">Reference proteome</keyword>
<reference evidence="4" key="2">
    <citation type="submission" date="2015-01" db="EMBL/GenBank/DDBJ databases">
        <title>Evolutionary Origins and Diversification of the Mycorrhizal Mutualists.</title>
        <authorList>
            <consortium name="DOE Joint Genome Institute"/>
            <consortium name="Mycorrhizal Genomics Consortium"/>
            <person name="Kohler A."/>
            <person name="Kuo A."/>
            <person name="Nagy L.G."/>
            <person name="Floudas D."/>
            <person name="Copeland A."/>
            <person name="Barry K.W."/>
            <person name="Cichocki N."/>
            <person name="Veneault-Fourrey C."/>
            <person name="LaButti K."/>
            <person name="Lindquist E.A."/>
            <person name="Lipzen A."/>
            <person name="Lundell T."/>
            <person name="Morin E."/>
            <person name="Murat C."/>
            <person name="Riley R."/>
            <person name="Ohm R."/>
            <person name="Sun H."/>
            <person name="Tunlid A."/>
            <person name="Henrissat B."/>
            <person name="Grigoriev I.V."/>
            <person name="Hibbett D.S."/>
            <person name="Martin F."/>
        </authorList>
    </citation>
    <scope>NUCLEOTIDE SEQUENCE [LARGE SCALE GENOMIC DNA]</scope>
    <source>
        <strain evidence="4">F 1598</strain>
    </source>
</reference>
<dbReference type="OrthoDB" id="3364132at2759"/>
<dbReference type="EMBL" id="KN833004">
    <property type="protein sequence ID" value="KIM80415.1"/>
    <property type="molecule type" value="Genomic_DNA"/>
</dbReference>
<dbReference type="Proteomes" id="UP000054166">
    <property type="component" value="Unassembled WGS sequence"/>
</dbReference>
<gene>
    <name evidence="3" type="ORF">PILCRDRAFT_822544</name>
</gene>
<accession>A0A0C3F6W0</accession>
<feature type="region of interest" description="Disordered" evidence="1">
    <location>
        <begin position="251"/>
        <end position="285"/>
    </location>
</feature>
<feature type="domain" description="DUF7918" evidence="2">
    <location>
        <begin position="9"/>
        <end position="210"/>
    </location>
</feature>
<dbReference type="HOGENOM" id="CLU_060356_0_1_1"/>
<evidence type="ECO:0000259" key="2">
    <source>
        <dbReference type="Pfam" id="PF25534"/>
    </source>
</evidence>
<reference evidence="3 4" key="1">
    <citation type="submission" date="2014-04" db="EMBL/GenBank/DDBJ databases">
        <authorList>
            <consortium name="DOE Joint Genome Institute"/>
            <person name="Kuo A."/>
            <person name="Tarkka M."/>
            <person name="Buscot F."/>
            <person name="Kohler A."/>
            <person name="Nagy L.G."/>
            <person name="Floudas D."/>
            <person name="Copeland A."/>
            <person name="Barry K.W."/>
            <person name="Cichocki N."/>
            <person name="Veneault-Fourrey C."/>
            <person name="LaButti K."/>
            <person name="Lindquist E.A."/>
            <person name="Lipzen A."/>
            <person name="Lundell T."/>
            <person name="Morin E."/>
            <person name="Murat C."/>
            <person name="Sun H."/>
            <person name="Tunlid A."/>
            <person name="Henrissat B."/>
            <person name="Grigoriev I.V."/>
            <person name="Hibbett D.S."/>
            <person name="Martin F."/>
            <person name="Nordberg H.P."/>
            <person name="Cantor M.N."/>
            <person name="Hua S.X."/>
        </authorList>
    </citation>
    <scope>NUCLEOTIDE SEQUENCE [LARGE SCALE GENOMIC DNA]</scope>
    <source>
        <strain evidence="3 4">F 1598</strain>
    </source>
</reference>
<dbReference type="InterPro" id="IPR057678">
    <property type="entry name" value="DUF7918"/>
</dbReference>
<organism evidence="3 4">
    <name type="scientific">Piloderma croceum (strain F 1598)</name>
    <dbReference type="NCBI Taxonomy" id="765440"/>
    <lineage>
        <taxon>Eukaryota</taxon>
        <taxon>Fungi</taxon>
        <taxon>Dikarya</taxon>
        <taxon>Basidiomycota</taxon>
        <taxon>Agaricomycotina</taxon>
        <taxon>Agaricomycetes</taxon>
        <taxon>Agaricomycetidae</taxon>
        <taxon>Atheliales</taxon>
        <taxon>Atheliaceae</taxon>
        <taxon>Piloderma</taxon>
    </lineage>
</organism>
<dbReference type="Pfam" id="PF25534">
    <property type="entry name" value="DUF7918"/>
    <property type="match status" value="1"/>
</dbReference>
<dbReference type="InParanoid" id="A0A0C3F6W0"/>
<proteinExistence type="predicted"/>
<dbReference type="PANTHER" id="PTHR36223">
    <property type="entry name" value="BETA-LACTAMASE-TYPE TRANSPEPTIDASE FOLD DOMAIN CONTAINING PROTEIN"/>
    <property type="match status" value="1"/>
</dbReference>
<evidence type="ECO:0000256" key="1">
    <source>
        <dbReference type="SAM" id="MobiDB-lite"/>
    </source>
</evidence>
<dbReference type="PANTHER" id="PTHR36223:SF1">
    <property type="entry name" value="TRANSCRIPTION ELONGATION FACTOR EAF N-TERMINAL DOMAIN-CONTAINING PROTEIN"/>
    <property type="match status" value="1"/>
</dbReference>
<sequence length="285" mass="31210">MDLQGYSAWISVDGATLKEYNVEVSNGKSATCWIASEAGKRFTVNWRDSNRSSMISGLVKLDGIPCGGHTVSPALPGMPLMPVTVQKSTVPTSIMTEKPFLFSPLELTDDDSFLDQHVAVNNLGEISIEIWKVSMVAAASPLHAITFPEDQKVHERSKKALAHCVKLGEDIFAPQQQRVRVQQTDVAPLVTFTFKYRSFEMLKANGIVPTAAGNKRSAATQSAAEDVKPEIIEIEDDAEEIKALEARLNNLKSRRSNSKGNPSKRVKREPANQSSFVPGEVIDLT</sequence>
<protein>
    <recommendedName>
        <fullName evidence="2">DUF7918 domain-containing protein</fullName>
    </recommendedName>
</protein>